<name>A0ABN2YK00_9ACTN</name>
<keyword evidence="2" id="KW-1185">Reference proteome</keyword>
<evidence type="ECO:0008006" key="3">
    <source>
        <dbReference type="Google" id="ProtNLM"/>
    </source>
</evidence>
<evidence type="ECO:0000313" key="1">
    <source>
        <dbReference type="EMBL" id="GAA2128554.1"/>
    </source>
</evidence>
<dbReference type="Proteomes" id="UP001500575">
    <property type="component" value="Unassembled WGS sequence"/>
</dbReference>
<sequence>MFVQMIQGRTGDPGAVRAQLDKWRDEVAPGADGWLGSTSGVTADGRVVALARFESAEAARRNSERPEQDAWWAGMAACFDGEPEFHDSTWVQANQPGDPDAAGFVQVMQGRTKDLGRGRELMSSDGDVDWNEYRPDILGTLMINYDDDGWAMAIYFTSEADARAGEQKPPPPEMAEAMAELETLAIGETEYFDLTDPWLLSP</sequence>
<dbReference type="RefSeq" id="WP_344304514.1">
    <property type="nucleotide sequence ID" value="NZ_BAAAQQ010000013.1"/>
</dbReference>
<dbReference type="InterPro" id="IPR011008">
    <property type="entry name" value="Dimeric_a/b-barrel"/>
</dbReference>
<accession>A0ABN2YK00</accession>
<evidence type="ECO:0000313" key="2">
    <source>
        <dbReference type="Proteomes" id="UP001500575"/>
    </source>
</evidence>
<proteinExistence type="predicted"/>
<dbReference type="EMBL" id="BAAAQQ010000013">
    <property type="protein sequence ID" value="GAA2128554.1"/>
    <property type="molecule type" value="Genomic_DNA"/>
</dbReference>
<reference evidence="1 2" key="1">
    <citation type="journal article" date="2019" name="Int. J. Syst. Evol. Microbiol.">
        <title>The Global Catalogue of Microorganisms (GCM) 10K type strain sequencing project: providing services to taxonomists for standard genome sequencing and annotation.</title>
        <authorList>
            <consortium name="The Broad Institute Genomics Platform"/>
            <consortium name="The Broad Institute Genome Sequencing Center for Infectious Disease"/>
            <person name="Wu L."/>
            <person name="Ma J."/>
        </authorList>
    </citation>
    <scope>NUCLEOTIDE SEQUENCE [LARGE SCALE GENOMIC DNA]</scope>
    <source>
        <strain evidence="1 2">JCM 16021</strain>
    </source>
</reference>
<organism evidence="1 2">
    <name type="scientific">Nocardioides bigeumensis</name>
    <dbReference type="NCBI Taxonomy" id="433657"/>
    <lineage>
        <taxon>Bacteria</taxon>
        <taxon>Bacillati</taxon>
        <taxon>Actinomycetota</taxon>
        <taxon>Actinomycetes</taxon>
        <taxon>Propionibacteriales</taxon>
        <taxon>Nocardioidaceae</taxon>
        <taxon>Nocardioides</taxon>
    </lineage>
</organism>
<gene>
    <name evidence="1" type="ORF">GCM10009843_29140</name>
</gene>
<dbReference type="SUPFAM" id="SSF54909">
    <property type="entry name" value="Dimeric alpha+beta barrel"/>
    <property type="match status" value="1"/>
</dbReference>
<comment type="caution">
    <text evidence="1">The sequence shown here is derived from an EMBL/GenBank/DDBJ whole genome shotgun (WGS) entry which is preliminary data.</text>
</comment>
<protein>
    <recommendedName>
        <fullName evidence="3">Antibiotic biosynthesis monooxygenase</fullName>
    </recommendedName>
</protein>